<proteinExistence type="predicted"/>
<organism evidence="1 2">
    <name type="scientific">Shinella granuli</name>
    <dbReference type="NCBI Taxonomy" id="323621"/>
    <lineage>
        <taxon>Bacteria</taxon>
        <taxon>Pseudomonadati</taxon>
        <taxon>Pseudomonadota</taxon>
        <taxon>Alphaproteobacteria</taxon>
        <taxon>Hyphomicrobiales</taxon>
        <taxon>Rhizobiaceae</taxon>
        <taxon>Shinella</taxon>
    </lineage>
</organism>
<name>A0A4R2CLG6_SHIGR</name>
<reference evidence="1 2" key="1">
    <citation type="submission" date="2019-03" db="EMBL/GenBank/DDBJ databases">
        <title>Genomic Encyclopedia of Type Strains, Phase IV (KMG-IV): sequencing the most valuable type-strain genomes for metagenomic binning, comparative biology and taxonomic classification.</title>
        <authorList>
            <person name="Goeker M."/>
        </authorList>
    </citation>
    <scope>NUCLEOTIDE SEQUENCE [LARGE SCALE GENOMIC DNA]</scope>
    <source>
        <strain evidence="1 2">DSM 18401</strain>
    </source>
</reference>
<protein>
    <submittedName>
        <fullName evidence="1">Uncharacterized protein DUF3383</fullName>
    </submittedName>
</protein>
<accession>A0A4R2CLG6</accession>
<comment type="caution">
    <text evidence="1">The sequence shown here is derived from an EMBL/GenBank/DDBJ whole genome shotgun (WGS) entry which is preliminary data.</text>
</comment>
<evidence type="ECO:0000313" key="2">
    <source>
        <dbReference type="Proteomes" id="UP000295351"/>
    </source>
</evidence>
<dbReference type="RefSeq" id="WP_133035320.1">
    <property type="nucleotide sequence ID" value="NZ_BAABEI010000012.1"/>
</dbReference>
<dbReference type="InterPro" id="IPR021808">
    <property type="entry name" value="DUF3383"/>
</dbReference>
<keyword evidence="2" id="KW-1185">Reference proteome</keyword>
<evidence type="ECO:0000313" key="1">
    <source>
        <dbReference type="EMBL" id="TCN41423.1"/>
    </source>
</evidence>
<dbReference type="Pfam" id="PF11863">
    <property type="entry name" value="DUF3383"/>
    <property type="match status" value="1"/>
</dbReference>
<dbReference type="Proteomes" id="UP000295351">
    <property type="component" value="Unassembled WGS sequence"/>
</dbReference>
<dbReference type="EMBL" id="SLVX01000013">
    <property type="protein sequence ID" value="TCN41423.1"/>
    <property type="molecule type" value="Genomic_DNA"/>
</dbReference>
<sequence>MAVLPKSRVVDVTVTRQDNYPTITGFGTPLIVTDETPSGSVISASIRTKTYASMDEVSADWDASDEAYKAANTMLSQPVRPTRIKIGFRQTDTGDDIADELDAIAAYDNDWYQLVFTKSIRGVDADEDAAIAWTESKNKILFLGSVDPLMKDPADTTNVAAKGKGEYDRTAVFYNAVAAEYLEAAVAAYTATRNFDRPDTAYTAKFKRMRGITALNEASSVVEAITGFVPALGQNTTTGHLANVFVNIGGSLMLVEGNVLSGAFIDEIHAADWLIARTQEELIGILATNDRIPMTDPGVEILASGVRAVMNRATDAGLIAEDIDDEGNLVRSYEITPTRVTSISAAQRRNRIAPPISGLFRYAGACHYATVAFTMTF</sequence>
<gene>
    <name evidence="1" type="ORF">EV665_1138</name>
</gene>
<dbReference type="AlphaFoldDB" id="A0A4R2CLG6"/>